<dbReference type="RefSeq" id="WP_284056531.1">
    <property type="nucleotide sequence ID" value="NZ_JAMSLR010000003.1"/>
</dbReference>
<keyword evidence="5 6" id="KW-0949">S-adenosyl-L-methionine</keyword>
<dbReference type="CDD" id="cd11648">
    <property type="entry name" value="RsmI"/>
    <property type="match status" value="1"/>
</dbReference>
<dbReference type="InterPro" id="IPR018063">
    <property type="entry name" value="SAM_MeTrfase_RsmI_CS"/>
</dbReference>
<evidence type="ECO:0000256" key="4">
    <source>
        <dbReference type="ARBA" id="ARBA00022679"/>
    </source>
</evidence>
<keyword evidence="9" id="KW-1185">Reference proteome</keyword>
<dbReference type="FunFam" id="3.30.950.10:FF:000002">
    <property type="entry name" value="Ribosomal RNA small subunit methyltransferase I"/>
    <property type="match status" value="1"/>
</dbReference>
<dbReference type="SUPFAM" id="SSF53790">
    <property type="entry name" value="Tetrapyrrole methylase"/>
    <property type="match status" value="1"/>
</dbReference>
<evidence type="ECO:0000256" key="2">
    <source>
        <dbReference type="ARBA" id="ARBA00022552"/>
    </source>
</evidence>
<dbReference type="EMBL" id="JAMSLR010000003">
    <property type="protein sequence ID" value="MCM8748751.1"/>
    <property type="molecule type" value="Genomic_DNA"/>
</dbReference>
<comment type="similarity">
    <text evidence="6">Belongs to the methyltransferase superfamily. RsmI family.</text>
</comment>
<proteinExistence type="inferred from homology"/>
<comment type="caution">
    <text evidence="8">The sequence shown here is derived from an EMBL/GenBank/DDBJ whole genome shotgun (WGS) entry which is preliminary data.</text>
</comment>
<comment type="function">
    <text evidence="6">Catalyzes the 2'-O-methylation of the ribose of cytidine 1402 (C1402) in 16S rRNA.</text>
</comment>
<keyword evidence="4 6" id="KW-0808">Transferase</keyword>
<dbReference type="EC" id="2.1.1.198" evidence="6"/>
<dbReference type="AlphaFoldDB" id="A0AA41WAI6"/>
<keyword evidence="3 6" id="KW-0489">Methyltransferase</keyword>
<dbReference type="Pfam" id="PF00590">
    <property type="entry name" value="TP_methylase"/>
    <property type="match status" value="1"/>
</dbReference>
<sequence>MGTLYLVATPIGNLEDITLRALRTLREVPLIAAEDTRHARKLLGHYGIQTKLVSFHEHSPPGRVAELMKALERHDVAVISDAGMPGISDPGLVLVREAAARGFDVVPVPGPSAVTAAVAVSGLVEDGFLFLGFLPRRASERRRQLESLAGLPFPLVLYEAPHRLRETLRDLEATLGDRPLAICRELTKLHEEVSRLTIGEALRRYEAEAPRGEFVLVIGSPQETTHPPGEAELLALLEEQIAAGRTASAAAREVARATGASRQAVYRLALNLRGRHATGLSGISAGDARP</sequence>
<dbReference type="InterPro" id="IPR014776">
    <property type="entry name" value="4pyrrole_Mease_sub2"/>
</dbReference>
<dbReference type="GO" id="GO:0070677">
    <property type="term" value="F:rRNA (cytosine-2'-O-)-methyltransferase activity"/>
    <property type="evidence" value="ECO:0007669"/>
    <property type="project" value="UniProtKB-UniRule"/>
</dbReference>
<dbReference type="Proteomes" id="UP001165306">
    <property type="component" value="Unassembled WGS sequence"/>
</dbReference>
<evidence type="ECO:0000256" key="3">
    <source>
        <dbReference type="ARBA" id="ARBA00022603"/>
    </source>
</evidence>
<name>A0AA41WAI6_9BACT</name>
<dbReference type="InterPro" id="IPR008189">
    <property type="entry name" value="rRNA_ssu_MeTfrase_I"/>
</dbReference>
<organism evidence="8 9">
    <name type="scientific">Thermalbibacter longus</name>
    <dbReference type="NCBI Taxonomy" id="2951981"/>
    <lineage>
        <taxon>Bacteria</taxon>
        <taxon>Pseudomonadati</taxon>
        <taxon>Thermomicrobiota</taxon>
        <taxon>Thermomicrobia</taxon>
        <taxon>Thermomicrobiales</taxon>
        <taxon>Thermomicrobiaceae</taxon>
        <taxon>Thermalbibacter</taxon>
    </lineage>
</organism>
<gene>
    <name evidence="6 8" type="primary">rsmI</name>
    <name evidence="8" type="ORF">NET02_06295</name>
</gene>
<dbReference type="Gene3D" id="3.30.950.10">
    <property type="entry name" value="Methyltransferase, Cobalt-precorrin-4 Transmethylase, Domain 2"/>
    <property type="match status" value="1"/>
</dbReference>
<dbReference type="GO" id="GO:0005737">
    <property type="term" value="C:cytoplasm"/>
    <property type="evidence" value="ECO:0007669"/>
    <property type="project" value="UniProtKB-SubCell"/>
</dbReference>
<dbReference type="InterPro" id="IPR000878">
    <property type="entry name" value="4pyrrol_Mease"/>
</dbReference>
<protein>
    <recommendedName>
        <fullName evidence="6">Ribosomal RNA small subunit methyltransferase I</fullName>
        <ecNumber evidence="6">2.1.1.198</ecNumber>
    </recommendedName>
    <alternativeName>
        <fullName evidence="6">16S rRNA 2'-O-ribose C1402 methyltransferase</fullName>
    </alternativeName>
    <alternativeName>
        <fullName evidence="6">rRNA (cytidine-2'-O-)-methyltransferase RsmI</fullName>
    </alternativeName>
</protein>
<dbReference type="PROSITE" id="PS01296">
    <property type="entry name" value="RSMI"/>
    <property type="match status" value="1"/>
</dbReference>
<dbReference type="NCBIfam" id="TIGR00096">
    <property type="entry name" value="16S rRNA (cytidine(1402)-2'-O)-methyltransferase"/>
    <property type="match status" value="1"/>
</dbReference>
<comment type="subcellular location">
    <subcellularLocation>
        <location evidence="6">Cytoplasm</location>
    </subcellularLocation>
</comment>
<comment type="catalytic activity">
    <reaction evidence="6">
        <text>cytidine(1402) in 16S rRNA + S-adenosyl-L-methionine = 2'-O-methylcytidine(1402) in 16S rRNA + S-adenosyl-L-homocysteine + H(+)</text>
        <dbReference type="Rhea" id="RHEA:42924"/>
        <dbReference type="Rhea" id="RHEA-COMP:10285"/>
        <dbReference type="Rhea" id="RHEA-COMP:10286"/>
        <dbReference type="ChEBI" id="CHEBI:15378"/>
        <dbReference type="ChEBI" id="CHEBI:57856"/>
        <dbReference type="ChEBI" id="CHEBI:59789"/>
        <dbReference type="ChEBI" id="CHEBI:74495"/>
        <dbReference type="ChEBI" id="CHEBI:82748"/>
        <dbReference type="EC" id="2.1.1.198"/>
    </reaction>
</comment>
<dbReference type="HAMAP" id="MF_01877">
    <property type="entry name" value="16SrRNA_methyltr_I"/>
    <property type="match status" value="1"/>
</dbReference>
<accession>A0AA41WAI6</accession>
<reference evidence="8" key="1">
    <citation type="submission" date="2022-06" db="EMBL/GenBank/DDBJ databases">
        <title>CFH 74404 Thermomicrobiaceae sp.</title>
        <authorList>
            <person name="Ming H."/>
            <person name="Li W.-J."/>
            <person name="Zhao Z."/>
        </authorList>
    </citation>
    <scope>NUCLEOTIDE SEQUENCE</scope>
    <source>
        <strain evidence="8">CFH 74404</strain>
    </source>
</reference>
<dbReference type="InterPro" id="IPR014777">
    <property type="entry name" value="4pyrrole_Mease_sub1"/>
</dbReference>
<dbReference type="PANTHER" id="PTHR46111">
    <property type="entry name" value="RIBOSOMAL RNA SMALL SUBUNIT METHYLTRANSFERASE I"/>
    <property type="match status" value="1"/>
</dbReference>
<dbReference type="PIRSF" id="PIRSF005917">
    <property type="entry name" value="MTase_YraL"/>
    <property type="match status" value="1"/>
</dbReference>
<dbReference type="PANTHER" id="PTHR46111:SF1">
    <property type="entry name" value="RIBOSOMAL RNA SMALL SUBUNIT METHYLTRANSFERASE I"/>
    <property type="match status" value="1"/>
</dbReference>
<dbReference type="Gene3D" id="3.40.1010.10">
    <property type="entry name" value="Cobalt-precorrin-4 Transmethylase, Domain 1"/>
    <property type="match status" value="1"/>
</dbReference>
<evidence type="ECO:0000259" key="7">
    <source>
        <dbReference type="Pfam" id="PF00590"/>
    </source>
</evidence>
<keyword evidence="2 6" id="KW-0698">rRNA processing</keyword>
<keyword evidence="1 6" id="KW-0963">Cytoplasm</keyword>
<evidence type="ECO:0000256" key="6">
    <source>
        <dbReference type="HAMAP-Rule" id="MF_01877"/>
    </source>
</evidence>
<evidence type="ECO:0000256" key="5">
    <source>
        <dbReference type="ARBA" id="ARBA00022691"/>
    </source>
</evidence>
<evidence type="ECO:0000313" key="9">
    <source>
        <dbReference type="Proteomes" id="UP001165306"/>
    </source>
</evidence>
<dbReference type="InterPro" id="IPR035996">
    <property type="entry name" value="4pyrrol_Methylase_sf"/>
</dbReference>
<feature type="domain" description="Tetrapyrrole methylase" evidence="7">
    <location>
        <begin position="3"/>
        <end position="201"/>
    </location>
</feature>
<evidence type="ECO:0000256" key="1">
    <source>
        <dbReference type="ARBA" id="ARBA00022490"/>
    </source>
</evidence>
<evidence type="ECO:0000313" key="8">
    <source>
        <dbReference type="EMBL" id="MCM8748751.1"/>
    </source>
</evidence>
<dbReference type="FunFam" id="3.40.1010.10:FF:000007">
    <property type="entry name" value="Ribosomal RNA small subunit methyltransferase I"/>
    <property type="match status" value="1"/>
</dbReference>